<dbReference type="GO" id="GO:0004386">
    <property type="term" value="F:helicase activity"/>
    <property type="evidence" value="ECO:0007669"/>
    <property type="project" value="UniProtKB-KW"/>
</dbReference>
<keyword evidence="3" id="KW-1185">Reference proteome</keyword>
<keyword evidence="2" id="KW-0547">Nucleotide-binding</keyword>
<dbReference type="Pfam" id="PF13749">
    <property type="entry name" value="HATPase_c_4"/>
    <property type="match status" value="1"/>
</dbReference>
<sequence length="486" mass="55771">MFEIPDIKNLTIEEILSAKEGQFFDRKSAEIKAKKIAEVLIAFANADGGLIAIGVCDGKVEGISAQGPIKINDFVQCKIDHCKPAVRAQERYLEVVNERGQKDHVLLIQVEPSRNSVHKTMSDKVFLRVGDESKELTHDQRLELEYDKGERLFEEQVISNCKIDDLDEEILKIYKASLNFEGDDLLQPLYARGFINDTKNGPEINAAGVLLFTKNPARFFPAARIRFLRYEGSSEEVGVEMNIVKQEYIEGPLPILIEKAKTVVKAQLREFTGLNPMNGKFTSVPEYPEFAWLEGIVNAVTHRAYNIQGDDIKIKMFDDRLEISSPGKFPNIVNRHNIKEVRYSRNPRIARALTEMGWVRELGEGVKRMFKEMNSFFLDDPEYHEGQNSVHLILKNNILMRRVRKQERINTLISKEWKSLSKEEQVALDYIYSRGQITTKQLATLINRGTNYSKKILEGLYQKGILNLIRTSRNDPNQHYTFKSND</sequence>
<gene>
    <name evidence="2" type="ORF">SAMN05880501_101165</name>
</gene>
<dbReference type="AlphaFoldDB" id="A0A285R8M9"/>
<keyword evidence="2" id="KW-0378">Hydrolase</keyword>
<dbReference type="Gene3D" id="3.30.950.30">
    <property type="entry name" value="Schlafen, AAA domain"/>
    <property type="match status" value="1"/>
</dbReference>
<evidence type="ECO:0000313" key="2">
    <source>
        <dbReference type="EMBL" id="SOB90463.1"/>
    </source>
</evidence>
<keyword evidence="2" id="KW-0067">ATP-binding</keyword>
<protein>
    <submittedName>
        <fullName evidence="2">ATP-dependent DNA helicase RecG</fullName>
    </submittedName>
</protein>
<dbReference type="RefSeq" id="WP_161946579.1">
    <property type="nucleotide sequence ID" value="NZ_OBMQ01000001.1"/>
</dbReference>
<reference evidence="3" key="1">
    <citation type="submission" date="2017-08" db="EMBL/GenBank/DDBJ databases">
        <authorList>
            <person name="Varghese N."/>
            <person name="Submissions S."/>
        </authorList>
    </citation>
    <scope>NUCLEOTIDE SEQUENCE [LARGE SCALE GENOMIC DNA]</scope>
    <source>
        <strain evidence="3">JC22</strain>
    </source>
</reference>
<accession>A0A285R8M9</accession>
<feature type="domain" description="Schlafen AlbA-2" evidence="1">
    <location>
        <begin position="20"/>
        <end position="136"/>
    </location>
</feature>
<dbReference type="Gene3D" id="3.30.565.60">
    <property type="match status" value="1"/>
</dbReference>
<name>A0A285R8M9_9BACL</name>
<dbReference type="PANTHER" id="PTHR30595">
    <property type="entry name" value="GLPR-RELATED TRANSCRIPTIONAL REPRESSOR"/>
    <property type="match status" value="1"/>
</dbReference>
<dbReference type="EMBL" id="OBMQ01000001">
    <property type="protein sequence ID" value="SOB90463.1"/>
    <property type="molecule type" value="Genomic_DNA"/>
</dbReference>
<proteinExistence type="predicted"/>
<dbReference type="Proteomes" id="UP000219636">
    <property type="component" value="Unassembled WGS sequence"/>
</dbReference>
<keyword evidence="2" id="KW-0347">Helicase</keyword>
<dbReference type="Pfam" id="PF04326">
    <property type="entry name" value="SLFN_AlbA_2"/>
    <property type="match status" value="1"/>
</dbReference>
<organism evidence="2 3">
    <name type="scientific">Ureibacillus xyleni</name>
    <dbReference type="NCBI Taxonomy" id="614648"/>
    <lineage>
        <taxon>Bacteria</taxon>
        <taxon>Bacillati</taxon>
        <taxon>Bacillota</taxon>
        <taxon>Bacilli</taxon>
        <taxon>Bacillales</taxon>
        <taxon>Caryophanaceae</taxon>
        <taxon>Ureibacillus</taxon>
    </lineage>
</organism>
<dbReference type="PANTHER" id="PTHR30595:SF6">
    <property type="entry name" value="SCHLAFEN ALBA-2 DOMAIN-CONTAINING PROTEIN"/>
    <property type="match status" value="1"/>
</dbReference>
<dbReference type="InterPro" id="IPR038461">
    <property type="entry name" value="Schlafen_AlbA_2_dom_sf"/>
</dbReference>
<dbReference type="InterPro" id="IPR007421">
    <property type="entry name" value="Schlafen_AlbA_2_dom"/>
</dbReference>
<evidence type="ECO:0000313" key="3">
    <source>
        <dbReference type="Proteomes" id="UP000219636"/>
    </source>
</evidence>
<evidence type="ECO:0000259" key="1">
    <source>
        <dbReference type="Pfam" id="PF04326"/>
    </source>
</evidence>
<dbReference type="InterPro" id="IPR038475">
    <property type="entry name" value="RecG_C_sf"/>
</dbReference>